<accession>A0ABV5F9H2</accession>
<dbReference type="Gene3D" id="1.20.1600.10">
    <property type="entry name" value="Outer membrane efflux proteins (OEP)"/>
    <property type="match status" value="1"/>
</dbReference>
<name>A0ABV5F9H2_9FLAO</name>
<dbReference type="InterPro" id="IPR051906">
    <property type="entry name" value="TolC-like"/>
</dbReference>
<keyword evidence="4" id="KW-0472">Membrane</keyword>
<dbReference type="PANTHER" id="PTHR30026">
    <property type="entry name" value="OUTER MEMBRANE PROTEIN TOLC"/>
    <property type="match status" value="1"/>
</dbReference>
<keyword evidence="7" id="KW-1185">Reference proteome</keyword>
<dbReference type="SUPFAM" id="SSF56954">
    <property type="entry name" value="Outer membrane efflux proteins (OEP)"/>
    <property type="match status" value="1"/>
</dbReference>
<protein>
    <submittedName>
        <fullName evidence="6">TolC family protein</fullName>
    </submittedName>
</protein>
<evidence type="ECO:0000256" key="5">
    <source>
        <dbReference type="ARBA" id="ARBA00023237"/>
    </source>
</evidence>
<gene>
    <name evidence="6" type="ORF">ACFFU9_04985</name>
</gene>
<evidence type="ECO:0000256" key="4">
    <source>
        <dbReference type="ARBA" id="ARBA00023136"/>
    </source>
</evidence>
<evidence type="ECO:0000313" key="7">
    <source>
        <dbReference type="Proteomes" id="UP001589585"/>
    </source>
</evidence>
<dbReference type="RefSeq" id="WP_379860285.1">
    <property type="nucleotide sequence ID" value="NZ_JBHMFC010000014.1"/>
</dbReference>
<comment type="caution">
    <text evidence="6">The sequence shown here is derived from an EMBL/GenBank/DDBJ whole genome shotgun (WGS) entry which is preliminary data.</text>
</comment>
<keyword evidence="2" id="KW-1134">Transmembrane beta strand</keyword>
<organism evidence="6 7">
    <name type="scientific">Mariniflexile ostreae</name>
    <dbReference type="NCBI Taxonomy" id="1520892"/>
    <lineage>
        <taxon>Bacteria</taxon>
        <taxon>Pseudomonadati</taxon>
        <taxon>Bacteroidota</taxon>
        <taxon>Flavobacteriia</taxon>
        <taxon>Flavobacteriales</taxon>
        <taxon>Flavobacteriaceae</taxon>
        <taxon>Mariniflexile</taxon>
    </lineage>
</organism>
<proteinExistence type="predicted"/>
<dbReference type="PANTHER" id="PTHR30026:SF20">
    <property type="entry name" value="OUTER MEMBRANE PROTEIN TOLC"/>
    <property type="match status" value="1"/>
</dbReference>
<dbReference type="EMBL" id="JBHMFC010000014">
    <property type="protein sequence ID" value="MFB9056092.1"/>
    <property type="molecule type" value="Genomic_DNA"/>
</dbReference>
<evidence type="ECO:0000256" key="3">
    <source>
        <dbReference type="ARBA" id="ARBA00022692"/>
    </source>
</evidence>
<keyword evidence="5" id="KW-0998">Cell outer membrane</keyword>
<dbReference type="Proteomes" id="UP001589585">
    <property type="component" value="Unassembled WGS sequence"/>
</dbReference>
<sequence length="416" mass="47401">MKRLIKSVIFLMVANGFAQQTFSLQECYRLIENNYPLVQQYYLLEKQNALDLKVIETDRLPSMAFAAQATYQSDVVEVPIPNAEIAPLNKDQYRATLSINQLIYDGGTLDIASQIKSAVLETKKKQVEVHLYQLKKQINQLYFSVLLAQENKHLLMAITSQLEAKLKEVASGVKYGTVLPTSDKIIEAELLRIKQKTIEVEQNKLSLLQTLTSILGENIPHDTPFVKENIMVFEQNEKNRPEFDLFQLKKNQIEVSEALLAKKHLPKVFGFATGGYGNPGLNMLDNSFQTFYTVGVKMNWNVFDWHASKKEQQSLAINKEIIDTEIDVFEINKNIELQQYQSEINKIKAFITSDFEIVSLRKQVLLAADSQLKNGVITASAYLIELTNLYEDENTLAKHEIQLQLAKANYNITKGN</sequence>
<evidence type="ECO:0000256" key="2">
    <source>
        <dbReference type="ARBA" id="ARBA00022452"/>
    </source>
</evidence>
<keyword evidence="3" id="KW-0812">Transmembrane</keyword>
<evidence type="ECO:0000313" key="6">
    <source>
        <dbReference type="EMBL" id="MFB9056092.1"/>
    </source>
</evidence>
<reference evidence="6 7" key="1">
    <citation type="submission" date="2024-09" db="EMBL/GenBank/DDBJ databases">
        <authorList>
            <person name="Sun Q."/>
            <person name="Mori K."/>
        </authorList>
    </citation>
    <scope>NUCLEOTIDE SEQUENCE [LARGE SCALE GENOMIC DNA]</scope>
    <source>
        <strain evidence="6 7">CECT 8622</strain>
    </source>
</reference>
<evidence type="ECO:0000256" key="1">
    <source>
        <dbReference type="ARBA" id="ARBA00004442"/>
    </source>
</evidence>
<comment type="subcellular location">
    <subcellularLocation>
        <location evidence="1">Cell outer membrane</location>
    </subcellularLocation>
</comment>